<name>A0A6L9EMS1_CLOBU</name>
<keyword evidence="1" id="KW-0472">Membrane</keyword>
<feature type="transmembrane region" description="Helical" evidence="1">
    <location>
        <begin position="82"/>
        <end position="101"/>
    </location>
</feature>
<sequence length="536" mass="62878">MLKDKSIKNYLPEILTLCLYMILMSIIMYFHEPWYDEAQAWLIARDASLKEILFELPHYEGHPPIWHLILLPFAKLGAPYELSLKFVSLTFSSIAMGLFIFKSPFERKIKLLIPFTYFFFYQYGVISRPYCVMMLGFVLAAMFYKEKDKKPFRFVSALAIICSSSAYGIILSCGICVVWIIEIFKEEFTVEALVNFIRSKRIKAILFLLLYNIILIILIIPKDDTYAVTLVVKNNEYLKNFIYALLILPGDVSFLDIYNYFTPRMETISTTLSGIIGSIIVIVLMLGITSEKKKTLLFIVPYNFLCIFITFVYFSPHHIGVGAIFFMFILWCCKDTCITEKKGNVKFLKVISEKELYMRYVKWLCYIIILISISYSGISSLYEIRKNYGEGKNIAEFIKDNNLDQYKIFDQWNYYIDPATDQLVVDTNTVLDIGVLPYFQNNIFYNYNIFLNGKSYITHKLGNDDKNIDYVEKLSSPEIIIGNQTSINIFKDKSYIPIYKIKSGYVWKSNWFDFTEYIYMDEEIFNKYDFDPVEEY</sequence>
<proteinExistence type="predicted"/>
<feature type="transmembrane region" description="Helical" evidence="1">
    <location>
        <begin position="241"/>
        <end position="261"/>
    </location>
</feature>
<gene>
    <name evidence="2" type="ORF">GND98_007955</name>
</gene>
<feature type="transmembrane region" description="Helical" evidence="1">
    <location>
        <begin position="12"/>
        <end position="30"/>
    </location>
</feature>
<feature type="transmembrane region" description="Helical" evidence="1">
    <location>
        <begin position="201"/>
        <end position="220"/>
    </location>
</feature>
<evidence type="ECO:0000313" key="2">
    <source>
        <dbReference type="EMBL" id="NAS17809.1"/>
    </source>
</evidence>
<comment type="caution">
    <text evidence="2">The sequence shown here is derived from an EMBL/GenBank/DDBJ whole genome shotgun (WGS) entry which is preliminary data.</text>
</comment>
<dbReference type="AlphaFoldDB" id="A0A6L9EMS1"/>
<evidence type="ECO:0000313" key="3">
    <source>
        <dbReference type="Proteomes" id="UP000474042"/>
    </source>
</evidence>
<feature type="transmembrane region" description="Helical" evidence="1">
    <location>
        <begin position="360"/>
        <end position="378"/>
    </location>
</feature>
<evidence type="ECO:0000256" key="1">
    <source>
        <dbReference type="SAM" id="Phobius"/>
    </source>
</evidence>
<feature type="transmembrane region" description="Helical" evidence="1">
    <location>
        <begin position="121"/>
        <end position="144"/>
    </location>
</feature>
<keyword evidence="1" id="KW-1133">Transmembrane helix</keyword>
<dbReference type="Proteomes" id="UP000474042">
    <property type="component" value="Unassembled WGS sequence"/>
</dbReference>
<keyword evidence="1" id="KW-0812">Transmembrane</keyword>
<reference evidence="2 3" key="1">
    <citation type="submission" date="2020-01" db="EMBL/GenBank/DDBJ databases">
        <title>Genome sequence of a 1,3-propanediol producer, Clostridium butyricum S3.</title>
        <authorList>
            <person name="Zhou J."/>
        </authorList>
    </citation>
    <scope>NUCLEOTIDE SEQUENCE [LARGE SCALE GENOMIC DNA]</scope>
    <source>
        <strain evidence="2 3">S3</strain>
    </source>
</reference>
<protein>
    <recommendedName>
        <fullName evidence="4">Glycosyltransferase RgtA/B/C/D-like domain-containing protein</fullName>
    </recommendedName>
</protein>
<feature type="transmembrane region" description="Helical" evidence="1">
    <location>
        <begin position="267"/>
        <end position="288"/>
    </location>
</feature>
<feature type="transmembrane region" description="Helical" evidence="1">
    <location>
        <begin position="320"/>
        <end position="339"/>
    </location>
</feature>
<dbReference type="EMBL" id="WOFV02000019">
    <property type="protein sequence ID" value="NAS17809.1"/>
    <property type="molecule type" value="Genomic_DNA"/>
</dbReference>
<evidence type="ECO:0008006" key="4">
    <source>
        <dbReference type="Google" id="ProtNLM"/>
    </source>
</evidence>
<feature type="transmembrane region" description="Helical" evidence="1">
    <location>
        <begin position="156"/>
        <end position="181"/>
    </location>
</feature>
<organism evidence="2 3">
    <name type="scientific">Clostridium butyricum</name>
    <dbReference type="NCBI Taxonomy" id="1492"/>
    <lineage>
        <taxon>Bacteria</taxon>
        <taxon>Bacillati</taxon>
        <taxon>Bacillota</taxon>
        <taxon>Clostridia</taxon>
        <taxon>Eubacteriales</taxon>
        <taxon>Clostridiaceae</taxon>
        <taxon>Clostridium</taxon>
    </lineage>
</organism>
<accession>A0A6L9EMS1</accession>